<evidence type="ECO:0000313" key="3">
    <source>
        <dbReference type="Proteomes" id="UP001569151"/>
    </source>
</evidence>
<dbReference type="Proteomes" id="UP001569151">
    <property type="component" value="Unassembled WGS sequence"/>
</dbReference>
<reference evidence="2 3" key="1">
    <citation type="submission" date="2024-06" db="EMBL/GenBank/DDBJ databases">
        <authorList>
            <person name="Steensen K."/>
            <person name="Seneca J."/>
            <person name="Bartlau N."/>
            <person name="Yu A.X."/>
            <person name="Polz M.F."/>
        </authorList>
    </citation>
    <scope>NUCLEOTIDE SEQUENCE [LARGE SCALE GENOMIC DNA]</scope>
    <source>
        <strain evidence="2 3">1F146</strain>
    </source>
</reference>
<feature type="signal peptide" evidence="1">
    <location>
        <begin position="1"/>
        <end position="25"/>
    </location>
</feature>
<dbReference type="PROSITE" id="PS51257">
    <property type="entry name" value="PROKAR_LIPOPROTEIN"/>
    <property type="match status" value="1"/>
</dbReference>
<sequence length="119" mass="13033">MLAKTKYIVFAATLAVLAGCSTPTAKLDPDASGVHLRLDAQFNADDCQWLGEVTGSEGHWYSYIFFPNDVMVRGALNDIKNQAFELGANTVYLVQPQDFISSFTVMGNAYNCPEKSSNQ</sequence>
<comment type="caution">
    <text evidence="2">The sequence shown here is derived from an EMBL/GenBank/DDBJ whole genome shotgun (WGS) entry which is preliminary data.</text>
</comment>
<keyword evidence="1" id="KW-0732">Signal</keyword>
<accession>A0ABV4MFG3</accession>
<dbReference type="Pfam" id="PF13698">
    <property type="entry name" value="DUF4156"/>
    <property type="match status" value="1"/>
</dbReference>
<dbReference type="RefSeq" id="WP_371718015.1">
    <property type="nucleotide sequence ID" value="NZ_JBGOOF010000005.1"/>
</dbReference>
<name>A0ABV4MFG3_9VIBR</name>
<protein>
    <submittedName>
        <fullName evidence="2">DUF4156 domain-containing protein</fullName>
    </submittedName>
</protein>
<evidence type="ECO:0000313" key="2">
    <source>
        <dbReference type="EMBL" id="MEZ8208315.1"/>
    </source>
</evidence>
<dbReference type="EMBL" id="JBGOOS010000005">
    <property type="protein sequence ID" value="MEZ8208315.1"/>
    <property type="molecule type" value="Genomic_DNA"/>
</dbReference>
<proteinExistence type="predicted"/>
<keyword evidence="3" id="KW-1185">Reference proteome</keyword>
<dbReference type="InterPro" id="IPR025294">
    <property type="entry name" value="DUF4156"/>
</dbReference>
<organism evidence="2 3">
    <name type="scientific">Vibrio bivalvicida</name>
    <dbReference type="NCBI Taxonomy" id="1276888"/>
    <lineage>
        <taxon>Bacteria</taxon>
        <taxon>Pseudomonadati</taxon>
        <taxon>Pseudomonadota</taxon>
        <taxon>Gammaproteobacteria</taxon>
        <taxon>Vibrionales</taxon>
        <taxon>Vibrionaceae</taxon>
        <taxon>Vibrio</taxon>
        <taxon>Vibrio oreintalis group</taxon>
    </lineage>
</organism>
<gene>
    <name evidence="2" type="ORF">ACED39_05955</name>
</gene>
<feature type="chain" id="PRO_5045454559" evidence="1">
    <location>
        <begin position="26"/>
        <end position="119"/>
    </location>
</feature>
<evidence type="ECO:0000256" key="1">
    <source>
        <dbReference type="SAM" id="SignalP"/>
    </source>
</evidence>